<dbReference type="PRINTS" id="PR00191">
    <property type="entry name" value="FACTINCAPA"/>
</dbReference>
<dbReference type="GO" id="GO:0008290">
    <property type="term" value="C:F-actin capping protein complex"/>
    <property type="evidence" value="ECO:0007669"/>
    <property type="project" value="UniProtKB-UniRule"/>
</dbReference>
<dbReference type="Proteomes" id="UP000492821">
    <property type="component" value="Unassembled WGS sequence"/>
</dbReference>
<dbReference type="GO" id="GO:0051015">
    <property type="term" value="F:actin filament binding"/>
    <property type="evidence" value="ECO:0007669"/>
    <property type="project" value="TreeGrafter"/>
</dbReference>
<comment type="subunit">
    <text evidence="5">Heterodimer of an alpha and a beta subunit.</text>
</comment>
<comment type="function">
    <text evidence="5">F-actin-capping proteins bind in a Ca(2+)-independent manner to the fast growing ends of actin filaments (barbed end) thereby blocking the exchange of subunits at these ends. Unlike other capping proteins (such as gelsolin and severin), these proteins do not sever actin filaments.</text>
</comment>
<dbReference type="SUPFAM" id="SSF90096">
    <property type="entry name" value="Subunits of heterodimeric actin filament capping protein Capz"/>
    <property type="match status" value="1"/>
</dbReference>
<reference evidence="6" key="1">
    <citation type="journal article" date="2013" name="Genetics">
        <title>The draft genome and transcriptome of Panagrellus redivivus are shaped by the harsh demands of a free-living lifestyle.</title>
        <authorList>
            <person name="Srinivasan J."/>
            <person name="Dillman A.R."/>
            <person name="Macchietto M.G."/>
            <person name="Heikkinen L."/>
            <person name="Lakso M."/>
            <person name="Fracchia K.M."/>
            <person name="Antoshechkin I."/>
            <person name="Mortazavi A."/>
            <person name="Wong G."/>
            <person name="Sternberg P.W."/>
        </authorList>
    </citation>
    <scope>NUCLEOTIDE SEQUENCE [LARGE SCALE GENOMIC DNA]</scope>
    <source>
        <strain evidence="6">MT8872</strain>
    </source>
</reference>
<dbReference type="GO" id="GO:0051016">
    <property type="term" value="P:barbed-end actin filament capping"/>
    <property type="evidence" value="ECO:0007669"/>
    <property type="project" value="UniProtKB-UniRule"/>
</dbReference>
<dbReference type="Gene3D" id="3.30.1140.60">
    <property type="entry name" value="F-actin capping protein, alpha subunit"/>
    <property type="match status" value="1"/>
</dbReference>
<evidence type="ECO:0000256" key="3">
    <source>
        <dbReference type="ARBA" id="ARBA00022467"/>
    </source>
</evidence>
<dbReference type="InterPro" id="IPR037282">
    <property type="entry name" value="CapZ_alpha/beta"/>
</dbReference>
<keyword evidence="6" id="KW-1185">Reference proteome</keyword>
<dbReference type="InterPro" id="IPR042276">
    <property type="entry name" value="CapZ_alpha/beta_2"/>
</dbReference>
<evidence type="ECO:0000313" key="6">
    <source>
        <dbReference type="Proteomes" id="UP000492821"/>
    </source>
</evidence>
<evidence type="ECO:0000256" key="5">
    <source>
        <dbReference type="RuleBase" id="RU365077"/>
    </source>
</evidence>
<dbReference type="Gene3D" id="3.90.1150.210">
    <property type="entry name" value="F-actin capping protein, beta subunit"/>
    <property type="match status" value="1"/>
</dbReference>
<protein>
    <recommendedName>
        <fullName evidence="2 5">F-actin-capping protein subunit alpha</fullName>
    </recommendedName>
</protein>
<keyword evidence="3 5" id="KW-0117">Actin capping</keyword>
<dbReference type="AlphaFoldDB" id="A0A7E4W627"/>
<dbReference type="InterPro" id="IPR002189">
    <property type="entry name" value="CapZ_alpha"/>
</dbReference>
<dbReference type="PANTHER" id="PTHR10653">
    <property type="entry name" value="F-ACTIN-CAPPING PROTEIN SUBUNIT ALPHA"/>
    <property type="match status" value="1"/>
</dbReference>
<reference evidence="7" key="2">
    <citation type="submission" date="2020-10" db="UniProtKB">
        <authorList>
            <consortium name="WormBaseParasite"/>
        </authorList>
    </citation>
    <scope>IDENTIFICATION</scope>
</reference>
<comment type="similarity">
    <text evidence="1 5">Belongs to the F-actin-capping protein alpha subunit family.</text>
</comment>
<dbReference type="GO" id="GO:0030863">
    <property type="term" value="C:cortical cytoskeleton"/>
    <property type="evidence" value="ECO:0007669"/>
    <property type="project" value="TreeGrafter"/>
</dbReference>
<name>A0A7E4W627_PANRE</name>
<dbReference type="WBParaSite" id="Pan_g802.t1">
    <property type="protein sequence ID" value="Pan_g802.t1"/>
    <property type="gene ID" value="Pan_g802"/>
</dbReference>
<evidence type="ECO:0000256" key="2">
    <source>
        <dbReference type="ARBA" id="ARBA00014038"/>
    </source>
</evidence>
<evidence type="ECO:0000313" key="7">
    <source>
        <dbReference type="WBParaSite" id="Pan_g802.t1"/>
    </source>
</evidence>
<organism evidence="6 7">
    <name type="scientific">Panagrellus redivivus</name>
    <name type="common">Microworm</name>
    <dbReference type="NCBI Taxonomy" id="6233"/>
    <lineage>
        <taxon>Eukaryota</taxon>
        <taxon>Metazoa</taxon>
        <taxon>Ecdysozoa</taxon>
        <taxon>Nematoda</taxon>
        <taxon>Chromadorea</taxon>
        <taxon>Rhabditida</taxon>
        <taxon>Tylenchina</taxon>
        <taxon>Panagrolaimomorpha</taxon>
        <taxon>Panagrolaimoidea</taxon>
        <taxon>Panagrolaimidae</taxon>
        <taxon>Panagrellus</taxon>
    </lineage>
</organism>
<keyword evidence="4 5" id="KW-0009">Actin-binding</keyword>
<dbReference type="PROSITE" id="PS00749">
    <property type="entry name" value="F_ACTIN_CAPPING_A_2"/>
    <property type="match status" value="1"/>
</dbReference>
<dbReference type="Pfam" id="PF01267">
    <property type="entry name" value="F-actin_cap_A"/>
    <property type="match status" value="1"/>
</dbReference>
<proteinExistence type="inferred from homology"/>
<dbReference type="PANTHER" id="PTHR10653:SF0">
    <property type="entry name" value="F-ACTIN-CAPPING PROTEIN SUBUNIT ALPHA"/>
    <property type="match status" value="1"/>
</dbReference>
<evidence type="ECO:0000256" key="4">
    <source>
        <dbReference type="ARBA" id="ARBA00023203"/>
    </source>
</evidence>
<accession>A0A7E4W627</accession>
<sequence>MGISEENTRRIYTSLLKQAPPGEFNAVFDDIRNLHENTVLLDEQTDTTLVEYNHDNFLPVYYDEFPKSTILTKYNVVDQEESVYLEPNSNKLFTWDAIQRVVLNTQESNLTFDPELVAWRAVIQKELDGYIADHFFKHGIGAAFIHDGAVIICISSHKYMRRNCYAGRWCSKWEVPLFKKSSQVALNGHASVLTHYYEDGNVQMNSTKNFVLNVAYGNDITAAAKEVLKSITEAENLWSVSMFEKFNNFSEKTFKLLRRALPVTRTKMDWIKAHSYRMAKDLAATAPQ</sequence>
<dbReference type="InterPro" id="IPR017865">
    <property type="entry name" value="F-actin_cap_asu_CS"/>
</dbReference>
<dbReference type="InterPro" id="IPR042489">
    <property type="entry name" value="CapZ_alpha_1"/>
</dbReference>
<dbReference type="GO" id="GO:0030036">
    <property type="term" value="P:actin cytoskeleton organization"/>
    <property type="evidence" value="ECO:0007669"/>
    <property type="project" value="TreeGrafter"/>
</dbReference>
<evidence type="ECO:0000256" key="1">
    <source>
        <dbReference type="ARBA" id="ARBA00010479"/>
    </source>
</evidence>